<keyword evidence="7" id="KW-0067">ATP-binding</keyword>
<evidence type="ECO:0000313" key="13">
    <source>
        <dbReference type="EMBL" id="PDZ94738.1"/>
    </source>
</evidence>
<evidence type="ECO:0000256" key="8">
    <source>
        <dbReference type="ARBA" id="ARBA00023268"/>
    </source>
</evidence>
<comment type="similarity">
    <text evidence="2">Belongs to the HPrK/P family.</text>
</comment>
<evidence type="ECO:0000256" key="5">
    <source>
        <dbReference type="ARBA" id="ARBA00022741"/>
    </source>
</evidence>
<evidence type="ECO:0000256" key="4">
    <source>
        <dbReference type="ARBA" id="ARBA00022679"/>
    </source>
</evidence>
<dbReference type="Pfam" id="PF02603">
    <property type="entry name" value="Hpr_kinase_N"/>
    <property type="match status" value="1"/>
</dbReference>
<dbReference type="GO" id="GO:0006109">
    <property type="term" value="P:regulation of carbohydrate metabolic process"/>
    <property type="evidence" value="ECO:0007669"/>
    <property type="project" value="InterPro"/>
</dbReference>
<dbReference type="AlphaFoldDB" id="A0A9X6ST71"/>
<protein>
    <submittedName>
        <fullName evidence="13">HPr(Ser) kinase/phosphatase</fullName>
    </submittedName>
</protein>
<keyword evidence="9" id="KW-0119">Carbohydrate metabolism</keyword>
<dbReference type="NCBIfam" id="TIGR00679">
    <property type="entry name" value="hpr-ser"/>
    <property type="match status" value="1"/>
</dbReference>
<accession>A0A9X6ST71</accession>
<dbReference type="Gene3D" id="3.40.50.300">
    <property type="entry name" value="P-loop containing nucleotide triphosphate hydrolases"/>
    <property type="match status" value="1"/>
</dbReference>
<feature type="domain" description="HPr kinase/phosphorylase C-terminal" evidence="12">
    <location>
        <begin position="130"/>
        <end position="298"/>
    </location>
</feature>
<name>A0A9X6ST71_BACCE</name>
<evidence type="ECO:0000259" key="11">
    <source>
        <dbReference type="Pfam" id="PF02603"/>
    </source>
</evidence>
<dbReference type="CDD" id="cd01918">
    <property type="entry name" value="HprK_C"/>
    <property type="match status" value="1"/>
</dbReference>
<keyword evidence="6 13" id="KW-0418">Kinase</keyword>
<comment type="caution">
    <text evidence="13">The sequence shown here is derived from an EMBL/GenBank/DDBJ whole genome shotgun (WGS) entry which is preliminary data.</text>
</comment>
<dbReference type="GO" id="GO:0000155">
    <property type="term" value="F:phosphorelay sensor kinase activity"/>
    <property type="evidence" value="ECO:0007669"/>
    <property type="project" value="InterPro"/>
</dbReference>
<dbReference type="SUPFAM" id="SSF75138">
    <property type="entry name" value="HprK N-terminal domain-like"/>
    <property type="match status" value="1"/>
</dbReference>
<reference evidence="13 14" key="1">
    <citation type="submission" date="2017-09" db="EMBL/GenBank/DDBJ databases">
        <title>Large-scale bioinformatics analysis of Bacillus genomes uncovers conserved roles of natural products in bacterial physiology.</title>
        <authorList>
            <consortium name="Agbiome Team Llc"/>
            <person name="Bleich R.M."/>
            <person name="Grubbs K.J."/>
            <person name="Santa Maria K.C."/>
            <person name="Allen S.E."/>
            <person name="Farag S."/>
            <person name="Shank E.A."/>
            <person name="Bowers A."/>
        </authorList>
    </citation>
    <scope>NUCLEOTIDE SEQUENCE [LARGE SCALE GENOMIC DNA]</scope>
    <source>
        <strain evidence="13 14">AFS092789</strain>
    </source>
</reference>
<dbReference type="InterPro" id="IPR003755">
    <property type="entry name" value="HPr(Ser)_kin/Pase"/>
</dbReference>
<dbReference type="SUPFAM" id="SSF53795">
    <property type="entry name" value="PEP carboxykinase-like"/>
    <property type="match status" value="1"/>
</dbReference>
<dbReference type="EMBL" id="NVMX01000123">
    <property type="protein sequence ID" value="PDZ94738.1"/>
    <property type="molecule type" value="Genomic_DNA"/>
</dbReference>
<dbReference type="GO" id="GO:0004674">
    <property type="term" value="F:protein serine/threonine kinase activity"/>
    <property type="evidence" value="ECO:0007669"/>
    <property type="project" value="UniProtKB-KW"/>
</dbReference>
<dbReference type="PANTHER" id="PTHR30305">
    <property type="entry name" value="PROTEIN YJDM-RELATED"/>
    <property type="match status" value="1"/>
</dbReference>
<dbReference type="Proteomes" id="UP000219922">
    <property type="component" value="Unassembled WGS sequence"/>
</dbReference>
<dbReference type="Pfam" id="PF07475">
    <property type="entry name" value="Hpr_kinase_C"/>
    <property type="match status" value="1"/>
</dbReference>
<dbReference type="InterPro" id="IPR027417">
    <property type="entry name" value="P-loop_NTPase"/>
</dbReference>
<dbReference type="InterPro" id="IPR011104">
    <property type="entry name" value="Hpr_kin/Pase_C"/>
</dbReference>
<keyword evidence="8" id="KW-0511">Multifunctional enzyme</keyword>
<keyword evidence="5" id="KW-0547">Nucleotide-binding</keyword>
<proteinExistence type="inferred from homology"/>
<dbReference type="InterPro" id="IPR028979">
    <property type="entry name" value="Ser_kin/Pase_Hpr-like_N_sf"/>
</dbReference>
<organism evidence="13 14">
    <name type="scientific">Bacillus cereus</name>
    <dbReference type="NCBI Taxonomy" id="1396"/>
    <lineage>
        <taxon>Bacteria</taxon>
        <taxon>Bacillati</taxon>
        <taxon>Bacillota</taxon>
        <taxon>Bacilli</taxon>
        <taxon>Bacillales</taxon>
        <taxon>Bacillaceae</taxon>
        <taxon>Bacillus</taxon>
        <taxon>Bacillus cereus group</taxon>
    </lineage>
</organism>
<evidence type="ECO:0000256" key="2">
    <source>
        <dbReference type="ARBA" id="ARBA00006883"/>
    </source>
</evidence>
<dbReference type="RefSeq" id="WP_098006738.1">
    <property type="nucleotide sequence ID" value="NZ_NVMX01000123.1"/>
</dbReference>
<comment type="catalytic activity">
    <reaction evidence="1">
        <text>[HPr protein]-L-serine + ATP = [HPr protein]-O-phospho-L-serine + ADP + H(+)</text>
        <dbReference type="Rhea" id="RHEA:46600"/>
        <dbReference type="Rhea" id="RHEA-COMP:11602"/>
        <dbReference type="Rhea" id="RHEA-COMP:11603"/>
        <dbReference type="ChEBI" id="CHEBI:15378"/>
        <dbReference type="ChEBI" id="CHEBI:29999"/>
        <dbReference type="ChEBI" id="CHEBI:30616"/>
        <dbReference type="ChEBI" id="CHEBI:83421"/>
        <dbReference type="ChEBI" id="CHEBI:456216"/>
    </reaction>
</comment>
<dbReference type="Gene3D" id="3.40.1390.20">
    <property type="entry name" value="HprK N-terminal domain-like"/>
    <property type="match status" value="1"/>
</dbReference>
<evidence type="ECO:0000256" key="1">
    <source>
        <dbReference type="ARBA" id="ARBA00001120"/>
    </source>
</evidence>
<dbReference type="PANTHER" id="PTHR30305:SF1">
    <property type="entry name" value="HPR KINASE_PHOSPHORYLASE"/>
    <property type="match status" value="1"/>
</dbReference>
<dbReference type="InterPro" id="IPR011126">
    <property type="entry name" value="Hpr_kin/Pase_Hpr_N"/>
</dbReference>
<keyword evidence="4" id="KW-0808">Transferase</keyword>
<feature type="domain" description="HPr(Ser) kinase/phosphorylase N-terminal" evidence="11">
    <location>
        <begin position="5"/>
        <end position="127"/>
    </location>
</feature>
<evidence type="ECO:0000256" key="6">
    <source>
        <dbReference type="ARBA" id="ARBA00022777"/>
    </source>
</evidence>
<evidence type="ECO:0000256" key="10">
    <source>
        <dbReference type="ARBA" id="ARBA00047657"/>
    </source>
</evidence>
<gene>
    <name evidence="13" type="primary">hprK</name>
    <name evidence="13" type="ORF">CON36_32210</name>
</gene>
<sequence length="299" mass="33822">MNKYVTVEQIMNFLKLKLVSGSEGLQKEITKTDFHRPGLQLVGFYDKFPRKKVQIIGNQETYYIQSLNEQERKVAIQQYIEAKPICIVVTNNHDTSYFEELCAQNNVPLFSTSDGSHEFGDKMVNFLEKSLAKEIGIHGVCMNVFGVGILIRGDSGVGKSEAALSLINKGHRLIADDLVILKKIGPHALIGTHNGYNKHFLALRGIGLVNVPKVYGSGSIQNETKINLEIKLSTWDDSKYYDAIQAEVHYVTYLDTKIKHIEIPIRPGRDIAELVEVAAKNWRLEQEGYFAYEDFQSRL</sequence>
<evidence type="ECO:0000313" key="14">
    <source>
        <dbReference type="Proteomes" id="UP000219922"/>
    </source>
</evidence>
<keyword evidence="3" id="KW-0723">Serine/threonine-protein kinase</keyword>
<evidence type="ECO:0000256" key="3">
    <source>
        <dbReference type="ARBA" id="ARBA00022527"/>
    </source>
</evidence>
<comment type="catalytic activity">
    <reaction evidence="10">
        <text>[HPr protein]-O-phospho-L-serine + phosphate + H(+) = [HPr protein]-L-serine + diphosphate</text>
        <dbReference type="Rhea" id="RHEA:46604"/>
        <dbReference type="Rhea" id="RHEA-COMP:11602"/>
        <dbReference type="Rhea" id="RHEA-COMP:11603"/>
        <dbReference type="ChEBI" id="CHEBI:15378"/>
        <dbReference type="ChEBI" id="CHEBI:29999"/>
        <dbReference type="ChEBI" id="CHEBI:33019"/>
        <dbReference type="ChEBI" id="CHEBI:43474"/>
        <dbReference type="ChEBI" id="CHEBI:83421"/>
    </reaction>
</comment>
<evidence type="ECO:0000256" key="9">
    <source>
        <dbReference type="ARBA" id="ARBA00023277"/>
    </source>
</evidence>
<evidence type="ECO:0000256" key="7">
    <source>
        <dbReference type="ARBA" id="ARBA00022840"/>
    </source>
</evidence>
<evidence type="ECO:0000259" key="12">
    <source>
        <dbReference type="Pfam" id="PF07475"/>
    </source>
</evidence>
<dbReference type="GO" id="GO:0005524">
    <property type="term" value="F:ATP binding"/>
    <property type="evidence" value="ECO:0007669"/>
    <property type="project" value="UniProtKB-KW"/>
</dbReference>